<sequence>MASALSKRQQARNERALQDLLKSVAGNDRCADCHARNPGKLSRGEQPTVGPPLQTNKEPLGLTGAALSSIVSSMGKLESRRLPVYAVKSLSMDSWSQDQVDNMKRNGNAVVNGIYNPKNIRPPIPIDADEADSAMERFIRQKYESKVLEDGKPKIPSREDPSYISKPIEDSPPPLPPKPSRRFGFGLRSSSSHSGLNKASPRRESFGSTSIFSNNKPSRSLGFNVDDSNGSFETKLGILRNMGFPDDKRNATVLRGLNGDVDRTVDALVRLGERSGPTSRSRTPVLKSPTSVKFPDTYDCTATPMSSTNPFDKMGSSSSRSSAGISINRRESQGSSIEEVAAKKQTSYNPFDVPPPQSSAAPSLEQSFQNLQVSQPLFPNMTGGYPSQQAQASLRMHQQCMTPPVTMTSQGAFTTTPGAINGGHNPFFQSPPPVNSAAGTFAPPAQNLSPSNPFFSQSMQSNFQPQIPNSHFAQASPAHDGFPLQHANTMPIISNSPFYTPQQQQQQQQLGHQMPQSAPITPIHSSPVPYFQGQYSQQAPQPQPFQPPQPSRMDKSSILALYTFSKPPPTILEQPQQQPQLQPNPTTAPSQPPFNQPAPVPSSAPPVSHNPFFTAPNANAALPPATNPGMMASAKNGNVPFVRSHMSQESMDIRRAQNGRHSPDVFASLSARYGQ</sequence>
<gene>
    <name evidence="1" type="primary">GTS1</name>
    <name evidence="1" type="ORF">LOY88_000636</name>
</gene>
<dbReference type="EMBL" id="JALBCA010000006">
    <property type="protein sequence ID" value="KAI2392573.1"/>
    <property type="molecule type" value="Genomic_DNA"/>
</dbReference>
<name>A0ACB8V7P5_9EURO</name>
<accession>A0ACB8V7P5</accession>
<comment type="caution">
    <text evidence="1">The sequence shown here is derived from an EMBL/GenBank/DDBJ whole genome shotgun (WGS) entry which is preliminary data.</text>
</comment>
<protein>
    <submittedName>
        <fullName evidence="1">Protein gts1</fullName>
    </submittedName>
</protein>
<organism evidence="1">
    <name type="scientific">Ophidiomyces ophidiicola</name>
    <dbReference type="NCBI Taxonomy" id="1387563"/>
    <lineage>
        <taxon>Eukaryota</taxon>
        <taxon>Fungi</taxon>
        <taxon>Dikarya</taxon>
        <taxon>Ascomycota</taxon>
        <taxon>Pezizomycotina</taxon>
        <taxon>Eurotiomycetes</taxon>
        <taxon>Eurotiomycetidae</taxon>
        <taxon>Onygenales</taxon>
        <taxon>Onygenaceae</taxon>
        <taxon>Ophidiomyces</taxon>
    </lineage>
</organism>
<evidence type="ECO:0000313" key="1">
    <source>
        <dbReference type="EMBL" id="KAI2392573.1"/>
    </source>
</evidence>
<reference evidence="1" key="1">
    <citation type="journal article" date="2022" name="bioRxiv">
        <title>Population genetic analysis of Ophidiomyces ophidiicola, the causative agent of snake fungal disease, indicates recent introductions to the USA.</title>
        <authorList>
            <person name="Ladner J.T."/>
            <person name="Palmer J.M."/>
            <person name="Ettinger C.L."/>
            <person name="Stajich J.E."/>
            <person name="Farrell T.M."/>
            <person name="Glorioso B.M."/>
            <person name="Lawson B."/>
            <person name="Price S.J."/>
            <person name="Stengle A.G."/>
            <person name="Grear D.A."/>
            <person name="Lorch J.M."/>
        </authorList>
    </citation>
    <scope>NUCLEOTIDE SEQUENCE</scope>
    <source>
        <strain evidence="1">NWHC 24266-5</strain>
    </source>
</reference>
<proteinExistence type="predicted"/>